<evidence type="ECO:0000313" key="3">
    <source>
        <dbReference type="Proteomes" id="UP000243739"/>
    </source>
</evidence>
<dbReference type="Proteomes" id="UP000243739">
    <property type="component" value="Unassembled WGS sequence"/>
</dbReference>
<reference evidence="2 3" key="1">
    <citation type="submission" date="2016-09" db="EMBL/GenBank/DDBJ databases">
        <title>Draft genome sequence for the type strain of Vulcanibacillus modesticaldus BR, a strictly anaerobic, moderately thermophilic, and nitrate-reducing bacterium from deep sea-hydrothermal vents of the Mid-Atlantic Ridge.</title>
        <authorList>
            <person name="Abin C.A."/>
            <person name="Hollibaugh J.T."/>
        </authorList>
    </citation>
    <scope>NUCLEOTIDE SEQUENCE [LARGE SCALE GENOMIC DNA]</scope>
    <source>
        <strain evidence="2 3">BR</strain>
    </source>
</reference>
<dbReference type="EMBL" id="MIJF01000001">
    <property type="protein sequence ID" value="OEG00442.1"/>
    <property type="molecule type" value="Genomic_DNA"/>
</dbReference>
<keyword evidence="3" id="KW-1185">Reference proteome</keyword>
<evidence type="ECO:0000313" key="2">
    <source>
        <dbReference type="EMBL" id="OEG00442.1"/>
    </source>
</evidence>
<accession>A0A1D2YXJ8</accession>
<dbReference type="GO" id="GO:0005840">
    <property type="term" value="C:ribosome"/>
    <property type="evidence" value="ECO:0007669"/>
    <property type="project" value="UniProtKB-KW"/>
</dbReference>
<dbReference type="InterPro" id="IPR029064">
    <property type="entry name" value="Ribosomal_eL30-like_sf"/>
</dbReference>
<keyword evidence="2" id="KW-0687">Ribonucleoprotein</keyword>
<dbReference type="Gene3D" id="3.30.1330.30">
    <property type="match status" value="1"/>
</dbReference>
<sequence>MKNNKFFSLLGLAARARKIISGEELLIKGIQTGKVFLVIIAQDASENTRKKLTDKCSYYNIPYKVSFEREQLGHAIGKFSRVAIGITDQGFSKQLNKILEE</sequence>
<dbReference type="NCBIfam" id="NF005825">
    <property type="entry name" value="PRK07714.1"/>
    <property type="match status" value="1"/>
</dbReference>
<proteinExistence type="predicted"/>
<protein>
    <submittedName>
        <fullName evidence="2">50S ribosomal protein L7</fullName>
    </submittedName>
</protein>
<evidence type="ECO:0000259" key="1">
    <source>
        <dbReference type="Pfam" id="PF01248"/>
    </source>
</evidence>
<name>A0A1D2YXJ8_9BACI</name>
<gene>
    <name evidence="2" type="ORF">BHF71_00605</name>
</gene>
<keyword evidence="2" id="KW-0689">Ribosomal protein</keyword>
<dbReference type="RefSeq" id="WP_069655755.1">
    <property type="nucleotide sequence ID" value="NZ_MIJF01000001.1"/>
</dbReference>
<dbReference type="SUPFAM" id="SSF55315">
    <property type="entry name" value="L30e-like"/>
    <property type="match status" value="1"/>
</dbReference>
<dbReference type="Pfam" id="PF01248">
    <property type="entry name" value="Ribosomal_L7Ae"/>
    <property type="match status" value="1"/>
</dbReference>
<comment type="caution">
    <text evidence="2">The sequence shown here is derived from an EMBL/GenBank/DDBJ whole genome shotgun (WGS) entry which is preliminary data.</text>
</comment>
<dbReference type="STRING" id="337097.BHF71_00605"/>
<dbReference type="InterPro" id="IPR004038">
    <property type="entry name" value="Ribosomal_eL8/eL30/eS12/Gad45"/>
</dbReference>
<organism evidence="2 3">
    <name type="scientific">Vulcanibacillus modesticaldus</name>
    <dbReference type="NCBI Taxonomy" id="337097"/>
    <lineage>
        <taxon>Bacteria</taxon>
        <taxon>Bacillati</taxon>
        <taxon>Bacillota</taxon>
        <taxon>Bacilli</taxon>
        <taxon>Bacillales</taxon>
        <taxon>Bacillaceae</taxon>
        <taxon>Vulcanibacillus</taxon>
    </lineage>
</organism>
<dbReference type="AlphaFoldDB" id="A0A1D2YXJ8"/>
<feature type="domain" description="Ribosomal protein eL8/eL30/eS12/Gadd45" evidence="1">
    <location>
        <begin position="7"/>
        <end position="95"/>
    </location>
</feature>